<accession>A0ABP1BDK8</accession>
<organism evidence="1 2">
    <name type="scientific">Sphagnum jensenii</name>
    <dbReference type="NCBI Taxonomy" id="128206"/>
    <lineage>
        <taxon>Eukaryota</taxon>
        <taxon>Viridiplantae</taxon>
        <taxon>Streptophyta</taxon>
        <taxon>Embryophyta</taxon>
        <taxon>Bryophyta</taxon>
        <taxon>Sphagnophytina</taxon>
        <taxon>Sphagnopsida</taxon>
        <taxon>Sphagnales</taxon>
        <taxon>Sphagnaceae</taxon>
        <taxon>Sphagnum</taxon>
    </lineage>
</organism>
<sequence>MSYILHCERVAGGTRSPATLQRLPSMSSQGSVEEIFSLQASLDLTPDWKGVLDVQLWISFQQECACKSHVRATTQFEQLRAEGASVPRMHAELEAFCCHHISA</sequence>
<dbReference type="Proteomes" id="UP001497522">
    <property type="component" value="Chromosome 3"/>
</dbReference>
<proteinExistence type="predicted"/>
<dbReference type="EMBL" id="OZ023704">
    <property type="protein sequence ID" value="CAK9873276.1"/>
    <property type="molecule type" value="Genomic_DNA"/>
</dbReference>
<name>A0ABP1BDK8_9BRYO</name>
<evidence type="ECO:0000313" key="1">
    <source>
        <dbReference type="EMBL" id="CAK9873276.1"/>
    </source>
</evidence>
<protein>
    <submittedName>
        <fullName evidence="1">Uncharacterized protein</fullName>
    </submittedName>
</protein>
<reference evidence="1" key="1">
    <citation type="submission" date="2024-03" db="EMBL/GenBank/DDBJ databases">
        <authorList>
            <consortium name="ELIXIR-Norway"/>
            <consortium name="Elixir Norway"/>
        </authorList>
    </citation>
    <scope>NUCLEOTIDE SEQUENCE</scope>
</reference>
<gene>
    <name evidence="1" type="ORF">CSSPJE1EN2_LOCUS15846</name>
</gene>
<evidence type="ECO:0000313" key="2">
    <source>
        <dbReference type="Proteomes" id="UP001497522"/>
    </source>
</evidence>
<keyword evidence="2" id="KW-1185">Reference proteome</keyword>